<organism evidence="1 3">
    <name type="scientific">Didymodactylos carnosus</name>
    <dbReference type="NCBI Taxonomy" id="1234261"/>
    <lineage>
        <taxon>Eukaryota</taxon>
        <taxon>Metazoa</taxon>
        <taxon>Spiralia</taxon>
        <taxon>Gnathifera</taxon>
        <taxon>Rotifera</taxon>
        <taxon>Eurotatoria</taxon>
        <taxon>Bdelloidea</taxon>
        <taxon>Philodinida</taxon>
        <taxon>Philodinidae</taxon>
        <taxon>Didymodactylos</taxon>
    </lineage>
</organism>
<gene>
    <name evidence="1" type="ORF">GPM918_LOCUS24697</name>
    <name evidence="2" type="ORF">SRO942_LOCUS24700</name>
</gene>
<evidence type="ECO:0000313" key="2">
    <source>
        <dbReference type="EMBL" id="CAF3984576.1"/>
    </source>
</evidence>
<dbReference type="AlphaFoldDB" id="A0A814XWS6"/>
<dbReference type="Proteomes" id="UP000681722">
    <property type="component" value="Unassembled WGS sequence"/>
</dbReference>
<evidence type="ECO:0000313" key="3">
    <source>
        <dbReference type="Proteomes" id="UP000663829"/>
    </source>
</evidence>
<proteinExistence type="predicted"/>
<comment type="caution">
    <text evidence="1">The sequence shown here is derived from an EMBL/GenBank/DDBJ whole genome shotgun (WGS) entry which is preliminary data.</text>
</comment>
<dbReference type="EMBL" id="CAJNOQ010009305">
    <property type="protein sequence ID" value="CAF1221290.1"/>
    <property type="molecule type" value="Genomic_DNA"/>
</dbReference>
<sequence length="198" mass="23609">MVDCVCVNNKENCQDLKKNEAQYREDYQWYTNTLCENKDGSIKCQAGNIVDKHNLEQFNIKEDKLEKLLSRQNYPTEIRKIINDSDIIEDKIQYAIDTKISFEKNGEIKCNTYYVNWYRMKDDIIHFDVFYIDFSRKAGDNYRFDSEYLSGQIDRIKNAKKYSVLKSIEENPVIENFYLKSMKPKDDVPKLTDKKNEL</sequence>
<reference evidence="1" key="1">
    <citation type="submission" date="2021-02" db="EMBL/GenBank/DDBJ databases">
        <authorList>
            <person name="Nowell W R."/>
        </authorList>
    </citation>
    <scope>NUCLEOTIDE SEQUENCE</scope>
</reference>
<protein>
    <submittedName>
        <fullName evidence="1">Uncharacterized protein</fullName>
    </submittedName>
</protein>
<accession>A0A814XWS6</accession>
<name>A0A814XWS6_9BILA</name>
<keyword evidence="3" id="KW-1185">Reference proteome</keyword>
<evidence type="ECO:0000313" key="1">
    <source>
        <dbReference type="EMBL" id="CAF1221290.1"/>
    </source>
</evidence>
<dbReference type="Proteomes" id="UP000663829">
    <property type="component" value="Unassembled WGS sequence"/>
</dbReference>
<dbReference type="EMBL" id="CAJOBC010009308">
    <property type="protein sequence ID" value="CAF3984576.1"/>
    <property type="molecule type" value="Genomic_DNA"/>
</dbReference>